<dbReference type="HAMAP" id="MF_00853">
    <property type="entry name" value="HemG"/>
    <property type="match status" value="1"/>
</dbReference>
<keyword evidence="7" id="KW-1003">Cell membrane</keyword>
<dbReference type="SUPFAM" id="SSF52218">
    <property type="entry name" value="Flavoproteins"/>
    <property type="match status" value="1"/>
</dbReference>
<keyword evidence="1 7" id="KW-0285">Flavoprotein</keyword>
<reference evidence="9 10" key="2">
    <citation type="submission" date="2019-01" db="EMBL/GenBank/DDBJ databases">
        <title>Motilimonas pumilus sp. nov., isolated from the gut of sea cucumber (Apostichopus japonicus).</title>
        <authorList>
            <person name="Wang F.-Q."/>
            <person name="Ren L.-H."/>
            <person name="Lin Y.-W."/>
            <person name="Sun G.-H."/>
            <person name="Du Z.-J."/>
            <person name="Zhao J.-X."/>
            <person name="Liu X.-J."/>
            <person name="Liu L.-J."/>
        </authorList>
    </citation>
    <scope>NUCLEOTIDE SEQUENCE [LARGE SCALE GENOMIC DNA]</scope>
    <source>
        <strain evidence="9 10">PLHSC7-2</strain>
    </source>
</reference>
<reference evidence="9 10" key="1">
    <citation type="submission" date="2018-09" db="EMBL/GenBank/DDBJ databases">
        <authorList>
            <person name="Wang F."/>
        </authorList>
    </citation>
    <scope>NUCLEOTIDE SEQUENCE [LARGE SCALE GENOMIC DNA]</scope>
    <source>
        <strain evidence="9 10">PLHSC7-2</strain>
    </source>
</reference>
<accession>A0A418YEA1</accession>
<dbReference type="PANTHER" id="PTHR38030">
    <property type="entry name" value="PROTOPORPHYRINOGEN IX DEHYDROGENASE [MENAQUINONE]"/>
    <property type="match status" value="1"/>
</dbReference>
<evidence type="ECO:0000313" key="10">
    <source>
        <dbReference type="Proteomes" id="UP000283255"/>
    </source>
</evidence>
<dbReference type="GO" id="GO:0070819">
    <property type="term" value="F:menaquinone-dependent protoporphyrinogen oxidase activity"/>
    <property type="evidence" value="ECO:0007669"/>
    <property type="project" value="UniProtKB-UniRule"/>
</dbReference>
<dbReference type="UniPathway" id="UPA00251">
    <property type="reaction ID" value="UER00324"/>
</dbReference>
<keyword evidence="6 7" id="KW-0627">Porphyrin biosynthesis</keyword>
<dbReference type="PANTHER" id="PTHR38030:SF2">
    <property type="entry name" value="PROTOPORPHYRINOGEN IX DEHYDROGENASE [QUINONE]"/>
    <property type="match status" value="1"/>
</dbReference>
<dbReference type="InterPro" id="IPR052200">
    <property type="entry name" value="Protoporphyrinogen_IX_DH"/>
</dbReference>
<evidence type="ECO:0000256" key="5">
    <source>
        <dbReference type="ARBA" id="ARBA00023136"/>
    </source>
</evidence>
<comment type="subcellular location">
    <subcellularLocation>
        <location evidence="7">Cell membrane</location>
        <topology evidence="7">Peripheral membrane protein</topology>
    </subcellularLocation>
</comment>
<organism evidence="9 10">
    <name type="scientific">Motilimonas pumila</name>
    <dbReference type="NCBI Taxonomy" id="2303987"/>
    <lineage>
        <taxon>Bacteria</taxon>
        <taxon>Pseudomonadati</taxon>
        <taxon>Pseudomonadota</taxon>
        <taxon>Gammaproteobacteria</taxon>
        <taxon>Alteromonadales</taxon>
        <taxon>Alteromonadales genera incertae sedis</taxon>
        <taxon>Motilimonas</taxon>
    </lineage>
</organism>
<comment type="similarity">
    <text evidence="7">Belongs to the HemG family.</text>
</comment>
<evidence type="ECO:0000256" key="6">
    <source>
        <dbReference type="ARBA" id="ARBA00023244"/>
    </source>
</evidence>
<evidence type="ECO:0000256" key="2">
    <source>
        <dbReference type="ARBA" id="ARBA00022643"/>
    </source>
</evidence>
<comment type="catalytic activity">
    <reaction evidence="7">
        <text>protoporphyrinogen IX + 3 a ubiquinone = protoporphyrin IX + 3 a ubiquinol</text>
        <dbReference type="Rhea" id="RHEA:63936"/>
        <dbReference type="Rhea" id="RHEA-COMP:9565"/>
        <dbReference type="Rhea" id="RHEA-COMP:9566"/>
        <dbReference type="ChEBI" id="CHEBI:16389"/>
        <dbReference type="ChEBI" id="CHEBI:17976"/>
        <dbReference type="ChEBI" id="CHEBI:57306"/>
        <dbReference type="ChEBI" id="CHEBI:57307"/>
    </reaction>
</comment>
<keyword evidence="10" id="KW-1185">Reference proteome</keyword>
<dbReference type="InterPro" id="IPR044264">
    <property type="entry name" value="HemG"/>
</dbReference>
<comment type="catalytic activity">
    <reaction evidence="7">
        <text>protoporphyrinogen IX + 3 a menaquinone = protoporphyrin IX + 3 a menaquinol</text>
        <dbReference type="Rhea" id="RHEA:27409"/>
        <dbReference type="Rhea" id="RHEA-COMP:9537"/>
        <dbReference type="Rhea" id="RHEA-COMP:9539"/>
        <dbReference type="ChEBI" id="CHEBI:16374"/>
        <dbReference type="ChEBI" id="CHEBI:18151"/>
        <dbReference type="ChEBI" id="CHEBI:57306"/>
        <dbReference type="ChEBI" id="CHEBI:57307"/>
        <dbReference type="EC" id="1.3.5.3"/>
    </reaction>
</comment>
<evidence type="ECO:0000256" key="1">
    <source>
        <dbReference type="ARBA" id="ARBA00022630"/>
    </source>
</evidence>
<keyword evidence="2 7" id="KW-0288">FMN</keyword>
<comment type="cofactor">
    <cofactor evidence="7">
        <name>FMN</name>
        <dbReference type="ChEBI" id="CHEBI:58210"/>
    </cofactor>
    <text evidence="7">Binds 1 FMN non-covalently per subunit.</text>
</comment>
<dbReference type="GO" id="GO:0006782">
    <property type="term" value="P:protoporphyrinogen IX biosynthetic process"/>
    <property type="evidence" value="ECO:0007669"/>
    <property type="project" value="UniProtKB-UniRule"/>
</dbReference>
<comment type="catalytic activity">
    <reaction evidence="7">
        <text>protoporphyrinogen IX + 3 a quinone = protoporphyrin IX + 3 a quinol</text>
        <dbReference type="Rhea" id="RHEA:65032"/>
        <dbReference type="ChEBI" id="CHEBI:24646"/>
        <dbReference type="ChEBI" id="CHEBI:57306"/>
        <dbReference type="ChEBI" id="CHEBI:57307"/>
        <dbReference type="ChEBI" id="CHEBI:132124"/>
        <dbReference type="EC" id="1.3.5.3"/>
    </reaction>
</comment>
<proteinExistence type="inferred from homology"/>
<keyword evidence="3 7" id="KW-0547">Nucleotide-binding</keyword>
<sequence length="172" mass="19865">MSKTLILYSSRDGQTLKILRHMEPLLQQECEWLDVKQTKQLDLDGYSKVLVGASIRYGNFESNLIPLLNQHKEALQHKPNAMFVVCLTARKPEKASPATNAYMKKFDRLCQWHPKMKGVFAGALQYSKYNWWQTLIIQLIMKMTGGSTDKSKDLEFTDWDKVEAFAKEFASL</sequence>
<comment type="pathway">
    <text evidence="7">Porphyrin-containing compound metabolism; protoporphyrin-IX biosynthesis; protoporphyrin-IX from protoporphyrinogen-IX: step 1/1.</text>
</comment>
<evidence type="ECO:0000256" key="3">
    <source>
        <dbReference type="ARBA" id="ARBA00022741"/>
    </source>
</evidence>
<evidence type="ECO:0000256" key="7">
    <source>
        <dbReference type="HAMAP-Rule" id="MF_00853"/>
    </source>
</evidence>
<dbReference type="AlphaFoldDB" id="A0A418YEA1"/>
<dbReference type="GO" id="GO:0005886">
    <property type="term" value="C:plasma membrane"/>
    <property type="evidence" value="ECO:0007669"/>
    <property type="project" value="UniProtKB-SubCell"/>
</dbReference>
<name>A0A418YEA1_9GAMM</name>
<dbReference type="InterPro" id="IPR026816">
    <property type="entry name" value="Flavodoxin_dom"/>
</dbReference>
<dbReference type="Pfam" id="PF12724">
    <property type="entry name" value="Flavodoxin_5"/>
    <property type="match status" value="1"/>
</dbReference>
<gene>
    <name evidence="7" type="primary">hemG</name>
    <name evidence="9" type="ORF">D1Z90_12000</name>
</gene>
<dbReference type="GO" id="GO:0004729">
    <property type="term" value="F:oxygen-dependent protoporphyrinogen oxidase activity"/>
    <property type="evidence" value="ECO:0007669"/>
    <property type="project" value="InterPro"/>
</dbReference>
<keyword evidence="4 7" id="KW-0560">Oxidoreductase</keyword>
<dbReference type="GO" id="GO:0010181">
    <property type="term" value="F:FMN binding"/>
    <property type="evidence" value="ECO:0007669"/>
    <property type="project" value="UniProtKB-UniRule"/>
</dbReference>
<feature type="domain" description="Flavodoxin" evidence="8">
    <location>
        <begin position="5"/>
        <end position="150"/>
    </location>
</feature>
<comment type="function">
    <text evidence="7">Catalyzes the 6-electron oxidation of protoporphyrinogen IX to form protoporphyrin IX; under anaerobic conditions uses menaquinone as an electron acceptor, under aerobic conditions uses ubiquinone as an electron acceptor.</text>
</comment>
<protein>
    <recommendedName>
        <fullName evidence="7">Protoporphyrinogen IX dehydrogenase [quinone]</fullName>
        <ecNumber evidence="7">1.3.5.3</ecNumber>
    </recommendedName>
    <alternativeName>
        <fullName evidence="7">Protoporphyrinogen IX dehydrogenase [menaquinone]</fullName>
    </alternativeName>
    <alternativeName>
        <fullName evidence="7">Protoporphyrinogen IX dehydrogenase [ubiquinone]</fullName>
    </alternativeName>
    <alternativeName>
        <fullName evidence="7">Protoporphyrinogen oxidase</fullName>
        <shortName evidence="7">PPO</shortName>
    </alternativeName>
</protein>
<comment type="caution">
    <text evidence="9">The sequence shown here is derived from an EMBL/GenBank/DDBJ whole genome shotgun (WGS) entry which is preliminary data.</text>
</comment>
<dbReference type="OrthoDB" id="9795729at2"/>
<evidence type="ECO:0000256" key="4">
    <source>
        <dbReference type="ARBA" id="ARBA00023002"/>
    </source>
</evidence>
<dbReference type="EC" id="1.3.5.3" evidence="7"/>
<dbReference type="EMBL" id="QZCH01000014">
    <property type="protein sequence ID" value="RJG42804.1"/>
    <property type="molecule type" value="Genomic_DNA"/>
</dbReference>
<dbReference type="InterPro" id="IPR029039">
    <property type="entry name" value="Flavoprotein-like_sf"/>
</dbReference>
<dbReference type="Proteomes" id="UP000283255">
    <property type="component" value="Unassembled WGS sequence"/>
</dbReference>
<keyword evidence="5" id="KW-0472">Membrane</keyword>
<dbReference type="NCBIfam" id="NF008316">
    <property type="entry name" value="PRK11104.1"/>
    <property type="match status" value="1"/>
</dbReference>
<dbReference type="RefSeq" id="WP_119911005.1">
    <property type="nucleotide sequence ID" value="NZ_QZCH01000014.1"/>
</dbReference>
<evidence type="ECO:0000259" key="8">
    <source>
        <dbReference type="Pfam" id="PF12724"/>
    </source>
</evidence>
<evidence type="ECO:0000313" key="9">
    <source>
        <dbReference type="EMBL" id="RJG42804.1"/>
    </source>
</evidence>
<dbReference type="Gene3D" id="3.40.50.360">
    <property type="match status" value="1"/>
</dbReference>